<gene>
    <name evidence="1" type="ORF">FPR_23640</name>
</gene>
<evidence type="ECO:0000313" key="1">
    <source>
        <dbReference type="EMBL" id="CBL02533.1"/>
    </source>
</evidence>
<evidence type="ECO:0000313" key="2">
    <source>
        <dbReference type="Proteomes" id="UP000007059"/>
    </source>
</evidence>
<dbReference type="RefSeq" id="WP_015538054.1">
    <property type="nucleotide sequence ID" value="NC_021020.1"/>
</dbReference>
<dbReference type="Proteomes" id="UP000007059">
    <property type="component" value="Chromosome"/>
</dbReference>
<sequence>MGDFAFCSTFTEDYKLFRKKLEAGTLTEKELIEFDKKYGCKLEYTYYADQTPEYLRHLFKQKKSIYNNPIIKSR</sequence>
<name>D4KCH0_9FIRM</name>
<reference evidence="1 2" key="1">
    <citation type="submission" date="2010-03" db="EMBL/GenBank/DDBJ databases">
        <title>The genome sequence of Faecalibacterium prausnitzii SL3/3.</title>
        <authorList>
            <consortium name="metaHIT consortium -- http://www.metahit.eu/"/>
            <person name="Pajon A."/>
            <person name="Turner K."/>
            <person name="Parkhill J."/>
            <person name="Duncan S."/>
            <person name="Flint H."/>
        </authorList>
    </citation>
    <scope>NUCLEOTIDE SEQUENCE [LARGE SCALE GENOMIC DNA]</scope>
    <source>
        <strain evidence="1 2">SL3/3</strain>
    </source>
</reference>
<reference evidence="1 2" key="2">
    <citation type="submission" date="2010-03" db="EMBL/GenBank/DDBJ databases">
        <authorList>
            <person name="Pajon A."/>
        </authorList>
    </citation>
    <scope>NUCLEOTIDE SEQUENCE [LARGE SCALE GENOMIC DNA]</scope>
    <source>
        <strain evidence="1 2">SL3/3</strain>
    </source>
</reference>
<dbReference type="EMBL" id="FP929046">
    <property type="protein sequence ID" value="CBL02533.1"/>
    <property type="molecule type" value="Genomic_DNA"/>
</dbReference>
<organism evidence="1 2">
    <name type="scientific">Faecalibacterium prausnitzii SL3/3</name>
    <dbReference type="NCBI Taxonomy" id="657322"/>
    <lineage>
        <taxon>Bacteria</taxon>
        <taxon>Bacillati</taxon>
        <taxon>Bacillota</taxon>
        <taxon>Clostridia</taxon>
        <taxon>Eubacteriales</taxon>
        <taxon>Oscillospiraceae</taxon>
        <taxon>Faecalibacterium</taxon>
    </lineage>
</organism>
<dbReference type="KEGG" id="fpa:FPR_23640"/>
<dbReference type="HOGENOM" id="CLU_2682335_0_0_9"/>
<proteinExistence type="predicted"/>
<dbReference type="AlphaFoldDB" id="D4KCH0"/>
<accession>D4KCH0</accession>
<protein>
    <submittedName>
        <fullName evidence="1">Uncharacterized protein</fullName>
    </submittedName>
</protein>